<evidence type="ECO:0000313" key="3">
    <source>
        <dbReference type="Proteomes" id="UP000813463"/>
    </source>
</evidence>
<reference evidence="4" key="2">
    <citation type="submission" date="2025-08" db="UniProtKB">
        <authorList>
            <consortium name="RefSeq"/>
        </authorList>
    </citation>
    <scope>IDENTIFICATION</scope>
    <source>
        <tissue evidence="4">Leaf</tissue>
    </source>
</reference>
<keyword evidence="1" id="KW-0472">Membrane</keyword>
<accession>A0ABM3R9Z8</accession>
<keyword evidence="1" id="KW-0812">Transmembrane</keyword>
<name>A0ABM3R9Z8_SPIOL</name>
<dbReference type="InterPro" id="IPR052578">
    <property type="entry name" value="PI_Transfer_CRAL-TRIO"/>
</dbReference>
<dbReference type="Proteomes" id="UP000813463">
    <property type="component" value="Chromosome 2"/>
</dbReference>
<feature type="transmembrane region" description="Helical" evidence="1">
    <location>
        <begin position="42"/>
        <end position="66"/>
    </location>
</feature>
<evidence type="ECO:0000259" key="2">
    <source>
        <dbReference type="PROSITE" id="PS50191"/>
    </source>
</evidence>
<proteinExistence type="predicted"/>
<evidence type="ECO:0000256" key="1">
    <source>
        <dbReference type="SAM" id="Phobius"/>
    </source>
</evidence>
<organism evidence="3 4">
    <name type="scientific">Spinacia oleracea</name>
    <name type="common">Spinach</name>
    <dbReference type="NCBI Taxonomy" id="3562"/>
    <lineage>
        <taxon>Eukaryota</taxon>
        <taxon>Viridiplantae</taxon>
        <taxon>Streptophyta</taxon>
        <taxon>Embryophyta</taxon>
        <taxon>Tracheophyta</taxon>
        <taxon>Spermatophyta</taxon>
        <taxon>Magnoliopsida</taxon>
        <taxon>eudicotyledons</taxon>
        <taxon>Gunneridae</taxon>
        <taxon>Pentapetalae</taxon>
        <taxon>Caryophyllales</taxon>
        <taxon>Chenopodiaceae</taxon>
        <taxon>Chenopodioideae</taxon>
        <taxon>Anserineae</taxon>
        <taxon>Spinacia</taxon>
    </lineage>
</organism>
<dbReference type="PANTHER" id="PTHR45824:SF17">
    <property type="entry name" value="CRAL-TRIO DOMAIN-CONTAINING PROTEIN C23B6.04C"/>
    <property type="match status" value="1"/>
</dbReference>
<dbReference type="Pfam" id="PF00650">
    <property type="entry name" value="CRAL_TRIO"/>
    <property type="match status" value="1"/>
</dbReference>
<gene>
    <name evidence="4" type="primary">LOC110805703</name>
</gene>
<sequence length="227" mass="26009">MTKNKPNKKISKISPSNLLEAHLLTRFYFCCCFPLTNRTSSLLLHLLLHFSALLCSLFPLLDLAILSTPPAKTSTRRTTTTHLLTAKYNLHPLEFVSSAKHEVSHEGETGKVSRANFRDREGRTVLIMRHGKQNTTSGEGNVRHLVYLLENAILNLPEGQEQMVWLIDYTGFSMSTSLSVRTSRDIINILQKRLGLAVLYNPPRIFQEFWRVSKLLYMHFNCRLLLL</sequence>
<dbReference type="SMART" id="SM00516">
    <property type="entry name" value="SEC14"/>
    <property type="match status" value="1"/>
</dbReference>
<dbReference type="CDD" id="cd00170">
    <property type="entry name" value="SEC14"/>
    <property type="match status" value="1"/>
</dbReference>
<dbReference type="Gene3D" id="3.40.525.10">
    <property type="entry name" value="CRAL-TRIO lipid binding domain"/>
    <property type="match status" value="1"/>
</dbReference>
<dbReference type="GeneID" id="110805703"/>
<reference evidence="3" key="1">
    <citation type="journal article" date="2021" name="Nat. Commun.">
        <title>Genomic analyses provide insights into spinach domestication and the genetic basis of agronomic traits.</title>
        <authorList>
            <person name="Cai X."/>
            <person name="Sun X."/>
            <person name="Xu C."/>
            <person name="Sun H."/>
            <person name="Wang X."/>
            <person name="Ge C."/>
            <person name="Zhang Z."/>
            <person name="Wang Q."/>
            <person name="Fei Z."/>
            <person name="Jiao C."/>
            <person name="Wang Q."/>
        </authorList>
    </citation>
    <scope>NUCLEOTIDE SEQUENCE [LARGE SCALE GENOMIC DNA]</scope>
    <source>
        <strain evidence="3">cv. Varoflay</strain>
    </source>
</reference>
<dbReference type="PROSITE" id="PS50191">
    <property type="entry name" value="CRAL_TRIO"/>
    <property type="match status" value="1"/>
</dbReference>
<dbReference type="InterPro" id="IPR001251">
    <property type="entry name" value="CRAL-TRIO_dom"/>
</dbReference>
<keyword evidence="3" id="KW-1185">Reference proteome</keyword>
<dbReference type="SUPFAM" id="SSF52087">
    <property type="entry name" value="CRAL/TRIO domain"/>
    <property type="match status" value="1"/>
</dbReference>
<dbReference type="PANTHER" id="PTHR45824">
    <property type="entry name" value="GH16843P"/>
    <property type="match status" value="1"/>
</dbReference>
<evidence type="ECO:0000313" key="4">
    <source>
        <dbReference type="RefSeq" id="XP_056692433.1"/>
    </source>
</evidence>
<protein>
    <submittedName>
        <fullName evidence="4">Uncharacterized protein isoform X1</fullName>
    </submittedName>
</protein>
<feature type="domain" description="CRAL-TRIO" evidence="2">
    <location>
        <begin position="100"/>
        <end position="227"/>
    </location>
</feature>
<dbReference type="InterPro" id="IPR036865">
    <property type="entry name" value="CRAL-TRIO_dom_sf"/>
</dbReference>
<dbReference type="RefSeq" id="XP_056692433.1">
    <property type="nucleotide sequence ID" value="XM_056836455.1"/>
</dbReference>
<keyword evidence="1" id="KW-1133">Transmembrane helix</keyword>